<evidence type="ECO:0000313" key="1">
    <source>
        <dbReference type="EMBL" id="KAL2823491.1"/>
    </source>
</evidence>
<name>A0ABR4I6V7_9EURO</name>
<dbReference type="Proteomes" id="UP001610335">
    <property type="component" value="Unassembled WGS sequence"/>
</dbReference>
<protein>
    <submittedName>
        <fullName evidence="1">Uncharacterized protein</fullName>
    </submittedName>
</protein>
<gene>
    <name evidence="1" type="ORF">BDW59DRAFT_163270</name>
</gene>
<evidence type="ECO:0000313" key="2">
    <source>
        <dbReference type="Proteomes" id="UP001610335"/>
    </source>
</evidence>
<organism evidence="1 2">
    <name type="scientific">Aspergillus cavernicola</name>
    <dbReference type="NCBI Taxonomy" id="176166"/>
    <lineage>
        <taxon>Eukaryota</taxon>
        <taxon>Fungi</taxon>
        <taxon>Dikarya</taxon>
        <taxon>Ascomycota</taxon>
        <taxon>Pezizomycotina</taxon>
        <taxon>Eurotiomycetes</taxon>
        <taxon>Eurotiomycetidae</taxon>
        <taxon>Eurotiales</taxon>
        <taxon>Aspergillaceae</taxon>
        <taxon>Aspergillus</taxon>
        <taxon>Aspergillus subgen. Nidulantes</taxon>
    </lineage>
</organism>
<reference evidence="1 2" key="1">
    <citation type="submission" date="2024-07" db="EMBL/GenBank/DDBJ databases">
        <title>Section-level genome sequencing and comparative genomics of Aspergillus sections Usti and Cavernicolus.</title>
        <authorList>
            <consortium name="Lawrence Berkeley National Laboratory"/>
            <person name="Nybo J.L."/>
            <person name="Vesth T.C."/>
            <person name="Theobald S."/>
            <person name="Frisvad J.C."/>
            <person name="Larsen T.O."/>
            <person name="Kjaerboelling I."/>
            <person name="Rothschild-Mancinelli K."/>
            <person name="Lyhne E.K."/>
            <person name="Kogle M.E."/>
            <person name="Barry K."/>
            <person name="Clum A."/>
            <person name="Na H."/>
            <person name="Ledsgaard L."/>
            <person name="Lin J."/>
            <person name="Lipzen A."/>
            <person name="Kuo A."/>
            <person name="Riley R."/>
            <person name="Mondo S."/>
            <person name="LaButti K."/>
            <person name="Haridas S."/>
            <person name="Pangalinan J."/>
            <person name="Salamov A.A."/>
            <person name="Simmons B.A."/>
            <person name="Magnuson J.K."/>
            <person name="Chen J."/>
            <person name="Drula E."/>
            <person name="Henrissat B."/>
            <person name="Wiebenga A."/>
            <person name="Lubbers R.J."/>
            <person name="Gomes A.C."/>
            <person name="Makela M.R."/>
            <person name="Stajich J."/>
            <person name="Grigoriev I.V."/>
            <person name="Mortensen U.H."/>
            <person name="De vries R.P."/>
            <person name="Baker S.E."/>
            <person name="Andersen M.R."/>
        </authorList>
    </citation>
    <scope>NUCLEOTIDE SEQUENCE [LARGE SCALE GENOMIC DNA]</scope>
    <source>
        <strain evidence="1 2">CBS 600.67</strain>
    </source>
</reference>
<comment type="caution">
    <text evidence="1">The sequence shown here is derived from an EMBL/GenBank/DDBJ whole genome shotgun (WGS) entry which is preliminary data.</text>
</comment>
<proteinExistence type="predicted"/>
<keyword evidence="2" id="KW-1185">Reference proteome</keyword>
<accession>A0ABR4I6V7</accession>
<sequence length="321" mass="37636">MWFSWIFSKDFIFRCKRRWVKFQIWLLPKSYSYEEYTDDYLDDVWTLSAILQRITQLSHDSLVYQYNLYPDLTLAAEEYTEADRDIIRLRSKYLEVRRNLYRDWARAPDNAKTRHLNLILEHTDKDGRSAAWRYWSTDQPTTMFSYLSSWLPAISRGPTPQDEIDEDANKVLDTLDNMFEATLFDSSAFMAPDEISRLPIKISPLKTGDENEIDYSGDMDFFSPVSSQLFSEFPMNTELPEVQDALSTAAEELDDDSSRGEGENTPELWELAERRCYHLLWLYQCVARKSTEDDALTLKCGTGWPKNISVVPSRTTFPYEL</sequence>
<dbReference type="EMBL" id="JBFXLS010000052">
    <property type="protein sequence ID" value="KAL2823491.1"/>
    <property type="molecule type" value="Genomic_DNA"/>
</dbReference>